<comment type="subcellular location">
    <subcellularLocation>
        <location evidence="1">Cell membrane</location>
        <topology evidence="1">Single-pass type I membrane protein</topology>
    </subcellularLocation>
</comment>
<evidence type="ECO:0000256" key="7">
    <source>
        <dbReference type="SAM" id="Phobius"/>
    </source>
</evidence>
<evidence type="ECO:0000256" key="2">
    <source>
        <dbReference type="ARBA" id="ARBA00022475"/>
    </source>
</evidence>
<reference evidence="8" key="3">
    <citation type="submission" date="2025-08" db="UniProtKB">
        <authorList>
            <consortium name="Ensembl"/>
        </authorList>
    </citation>
    <scope>IDENTIFICATION</scope>
</reference>
<evidence type="ECO:0008006" key="10">
    <source>
        <dbReference type="Google" id="ProtNLM"/>
    </source>
</evidence>
<evidence type="ECO:0000256" key="5">
    <source>
        <dbReference type="ARBA" id="ARBA00023157"/>
    </source>
</evidence>
<accession>A0A3B1J4U0</accession>
<keyword evidence="6" id="KW-0675">Receptor</keyword>
<dbReference type="Ensembl" id="ENSAMXT00000037346.1">
    <property type="protein sequence ID" value="ENSAMXP00000036369.1"/>
    <property type="gene ID" value="ENSAMXG00000040590.1"/>
</dbReference>
<dbReference type="GO" id="GO:0002376">
    <property type="term" value="P:immune system process"/>
    <property type="evidence" value="ECO:0007669"/>
    <property type="project" value="UniProtKB-KW"/>
</dbReference>
<dbReference type="Pfam" id="PF11628">
    <property type="entry name" value="TCR_zetazeta"/>
    <property type="match status" value="1"/>
</dbReference>
<protein>
    <recommendedName>
        <fullName evidence="10">High affinity immunoglobulin epsilon receptor subunit gamma</fullName>
    </recommendedName>
</protein>
<reference evidence="9" key="1">
    <citation type="submission" date="2013-03" db="EMBL/GenBank/DDBJ databases">
        <authorList>
            <person name="Jeffery W."/>
            <person name="Warren W."/>
            <person name="Wilson R.K."/>
        </authorList>
    </citation>
    <scope>NUCLEOTIDE SEQUENCE</scope>
    <source>
        <strain evidence="9">female</strain>
    </source>
</reference>
<dbReference type="Proteomes" id="UP000018467">
    <property type="component" value="Unassembled WGS sequence"/>
</dbReference>
<name>A0A3B1J4U0_ASTMX</name>
<feature type="transmembrane region" description="Helical" evidence="7">
    <location>
        <begin position="26"/>
        <end position="44"/>
    </location>
</feature>
<sequence length="79" mass="8810">PYGNRFILSSVFTTEAMSLSDPVTCYILDAVLLLYCIIFTALYFRIKVRLGLNKNAMTDEYETLAGQSGQAGGPVRRVR</sequence>
<dbReference type="InterPro" id="IPR042340">
    <property type="entry name" value="FCER1G"/>
</dbReference>
<reference evidence="8" key="4">
    <citation type="submission" date="2025-09" db="UniProtKB">
        <authorList>
            <consortium name="Ensembl"/>
        </authorList>
    </citation>
    <scope>IDENTIFICATION</scope>
</reference>
<keyword evidence="7" id="KW-0472">Membrane</keyword>
<keyword evidence="5" id="KW-1015">Disulfide bond</keyword>
<dbReference type="PANTHER" id="PTHR16803:SF0">
    <property type="entry name" value="HIGH AFFINITY IMMUNOGLOBULIN EPSILON RECEPTOR SUBUNIT GAMMA"/>
    <property type="match status" value="1"/>
</dbReference>
<evidence type="ECO:0000313" key="8">
    <source>
        <dbReference type="Ensembl" id="ENSAMXP00000036369.1"/>
    </source>
</evidence>
<keyword evidence="9" id="KW-1185">Reference proteome</keyword>
<evidence type="ECO:0000256" key="1">
    <source>
        <dbReference type="ARBA" id="ARBA00004251"/>
    </source>
</evidence>
<dbReference type="PANTHER" id="PTHR16803">
    <property type="entry name" value="HIGH AFFINITY IMMUNOGLOBULIN EPSILON RECEPTOR GAMMA-SUBUNIT"/>
    <property type="match status" value="1"/>
</dbReference>
<proteinExistence type="predicted"/>
<organism evidence="8 9">
    <name type="scientific">Astyanax mexicanus</name>
    <name type="common">Blind cave fish</name>
    <name type="synonym">Astyanax fasciatus mexicanus</name>
    <dbReference type="NCBI Taxonomy" id="7994"/>
    <lineage>
        <taxon>Eukaryota</taxon>
        <taxon>Metazoa</taxon>
        <taxon>Chordata</taxon>
        <taxon>Craniata</taxon>
        <taxon>Vertebrata</taxon>
        <taxon>Euteleostomi</taxon>
        <taxon>Actinopterygii</taxon>
        <taxon>Neopterygii</taxon>
        <taxon>Teleostei</taxon>
        <taxon>Ostariophysi</taxon>
        <taxon>Characiformes</taxon>
        <taxon>Characoidei</taxon>
        <taxon>Acestrorhamphidae</taxon>
        <taxon>Acestrorhamphinae</taxon>
        <taxon>Astyanax</taxon>
    </lineage>
</organism>
<evidence type="ECO:0000256" key="6">
    <source>
        <dbReference type="ARBA" id="ARBA00023170"/>
    </source>
</evidence>
<dbReference type="Bgee" id="ENSAMXG00000040590">
    <property type="expression patterns" value="Expressed in mesonephros and 14 other cell types or tissues"/>
</dbReference>
<keyword evidence="7" id="KW-1133">Transmembrane helix</keyword>
<dbReference type="GeneTree" id="ENSGT00940000179735"/>
<dbReference type="AlphaFoldDB" id="A0A3B1J4U0"/>
<dbReference type="GO" id="GO:0032998">
    <property type="term" value="C:Fc-epsilon receptor I complex"/>
    <property type="evidence" value="ECO:0007669"/>
    <property type="project" value="InterPro"/>
</dbReference>
<dbReference type="GO" id="GO:0019767">
    <property type="term" value="F:IgE receptor activity"/>
    <property type="evidence" value="ECO:0007669"/>
    <property type="project" value="InterPro"/>
</dbReference>
<keyword evidence="3" id="KW-0597">Phosphoprotein</keyword>
<reference evidence="9" key="2">
    <citation type="journal article" date="2014" name="Nat. Commun.">
        <title>The cavefish genome reveals candidate genes for eye loss.</title>
        <authorList>
            <person name="McGaugh S.E."/>
            <person name="Gross J.B."/>
            <person name="Aken B."/>
            <person name="Blin M."/>
            <person name="Borowsky R."/>
            <person name="Chalopin D."/>
            <person name="Hinaux H."/>
            <person name="Jeffery W.R."/>
            <person name="Keene A."/>
            <person name="Ma L."/>
            <person name="Minx P."/>
            <person name="Murphy D."/>
            <person name="O'Quin K.E."/>
            <person name="Retaux S."/>
            <person name="Rohner N."/>
            <person name="Searle S.M."/>
            <person name="Stahl B.A."/>
            <person name="Tabin C."/>
            <person name="Volff J.N."/>
            <person name="Yoshizawa M."/>
            <person name="Warren W.C."/>
        </authorList>
    </citation>
    <scope>NUCLEOTIDE SEQUENCE [LARGE SCALE GENOMIC DNA]</scope>
    <source>
        <strain evidence="9">female</strain>
    </source>
</reference>
<keyword evidence="4" id="KW-0391">Immunity</keyword>
<keyword evidence="2" id="KW-1003">Cell membrane</keyword>
<dbReference type="InterPro" id="IPR021663">
    <property type="entry name" value="CD3_zeta/IgE_Fc_rcpt_gamma"/>
</dbReference>
<evidence type="ECO:0000256" key="4">
    <source>
        <dbReference type="ARBA" id="ARBA00022859"/>
    </source>
</evidence>
<evidence type="ECO:0000256" key="3">
    <source>
        <dbReference type="ARBA" id="ARBA00022553"/>
    </source>
</evidence>
<dbReference type="InParanoid" id="A0A3B1J4U0"/>
<keyword evidence="7" id="KW-0812">Transmembrane</keyword>
<evidence type="ECO:0000313" key="9">
    <source>
        <dbReference type="Proteomes" id="UP000018467"/>
    </source>
</evidence>